<dbReference type="Proteomes" id="UP001276564">
    <property type="component" value="Unassembled WGS sequence"/>
</dbReference>
<keyword evidence="1" id="KW-0732">Signal</keyword>
<keyword evidence="3" id="KW-1185">Reference proteome</keyword>
<name>A0ABU5AS29_9HYPH</name>
<evidence type="ECO:0000313" key="2">
    <source>
        <dbReference type="EMBL" id="MDX8540110.1"/>
    </source>
</evidence>
<sequence length="131" mass="14219">MLGRALSRRALLRAFSVALVAPAATAANRPLQNGEDLVDATADDVSTVEDVSPVLMRAICAHCAAFVNYSNLVRDPTPANVSAIGDAIEEERSLLLDVVMFPATNQAERNDQANYLSSFRRRCDAKCRKEP</sequence>
<comment type="caution">
    <text evidence="2">The sequence shown here is derived from an EMBL/GenBank/DDBJ whole genome shotgun (WGS) entry which is preliminary data.</text>
</comment>
<proteinExistence type="predicted"/>
<evidence type="ECO:0000313" key="3">
    <source>
        <dbReference type="Proteomes" id="UP001276564"/>
    </source>
</evidence>
<organism evidence="2 3">
    <name type="scientific">Mesorhizobium abyssinicae</name>
    <dbReference type="NCBI Taxonomy" id="1209958"/>
    <lineage>
        <taxon>Bacteria</taxon>
        <taxon>Pseudomonadati</taxon>
        <taxon>Pseudomonadota</taxon>
        <taxon>Alphaproteobacteria</taxon>
        <taxon>Hyphomicrobiales</taxon>
        <taxon>Phyllobacteriaceae</taxon>
        <taxon>Mesorhizobium</taxon>
    </lineage>
</organism>
<dbReference type="RefSeq" id="WP_320321253.1">
    <property type="nucleotide sequence ID" value="NZ_JAVIIP010000011.1"/>
</dbReference>
<feature type="signal peptide" evidence="1">
    <location>
        <begin position="1"/>
        <end position="26"/>
    </location>
</feature>
<dbReference type="PROSITE" id="PS51318">
    <property type="entry name" value="TAT"/>
    <property type="match status" value="1"/>
</dbReference>
<accession>A0ABU5AS29</accession>
<protein>
    <submittedName>
        <fullName evidence="2">Uncharacterized protein</fullName>
    </submittedName>
</protein>
<evidence type="ECO:0000256" key="1">
    <source>
        <dbReference type="SAM" id="SignalP"/>
    </source>
</evidence>
<feature type="chain" id="PRO_5046905321" evidence="1">
    <location>
        <begin position="27"/>
        <end position="131"/>
    </location>
</feature>
<dbReference type="EMBL" id="JAVIIP010000011">
    <property type="protein sequence ID" value="MDX8540110.1"/>
    <property type="molecule type" value="Genomic_DNA"/>
</dbReference>
<dbReference type="InterPro" id="IPR006311">
    <property type="entry name" value="TAT_signal"/>
</dbReference>
<gene>
    <name evidence="2" type="ORF">RFM23_21045</name>
</gene>
<reference evidence="2 3" key="1">
    <citation type="submission" date="2023-08" db="EMBL/GenBank/DDBJ databases">
        <title>Implementing the SeqCode for naming new Mesorhizobium species isolated from Vachellia karroo root nodules.</title>
        <authorList>
            <person name="Van Lill M."/>
        </authorList>
    </citation>
    <scope>NUCLEOTIDE SEQUENCE [LARGE SCALE GENOMIC DNA]</scope>
    <source>
        <strain evidence="2 3">VK4B</strain>
    </source>
</reference>